<dbReference type="Gene3D" id="3.80.10.10">
    <property type="entry name" value="Ribonuclease Inhibitor"/>
    <property type="match status" value="2"/>
</dbReference>
<evidence type="ECO:0000256" key="3">
    <source>
        <dbReference type="ARBA" id="ARBA00023242"/>
    </source>
</evidence>
<evidence type="ECO:0000256" key="4">
    <source>
        <dbReference type="ARBA" id="ARBA00023786"/>
    </source>
</evidence>
<dbReference type="EnsemblMetazoa" id="GAUT014881-RA">
    <property type="protein sequence ID" value="GAUT014881-PA"/>
    <property type="gene ID" value="GAUT014881"/>
</dbReference>
<dbReference type="VEuPathDB" id="VectorBase:GAUT014881"/>
<organism evidence="11 12">
    <name type="scientific">Glossina austeni</name>
    <name type="common">Savannah tsetse fly</name>
    <dbReference type="NCBI Taxonomy" id="7395"/>
    <lineage>
        <taxon>Eukaryota</taxon>
        <taxon>Metazoa</taxon>
        <taxon>Ecdysozoa</taxon>
        <taxon>Arthropoda</taxon>
        <taxon>Hexapoda</taxon>
        <taxon>Insecta</taxon>
        <taxon>Pterygota</taxon>
        <taxon>Neoptera</taxon>
        <taxon>Endopterygota</taxon>
        <taxon>Diptera</taxon>
        <taxon>Brachycera</taxon>
        <taxon>Muscomorpha</taxon>
        <taxon>Hippoboscoidea</taxon>
        <taxon>Glossinidae</taxon>
        <taxon>Glossina</taxon>
    </lineage>
</organism>
<evidence type="ECO:0000256" key="5">
    <source>
        <dbReference type="ARBA" id="ARBA00023904"/>
    </source>
</evidence>
<evidence type="ECO:0000256" key="9">
    <source>
        <dbReference type="ARBA" id="ARBA00032455"/>
    </source>
</evidence>
<keyword evidence="2" id="KW-0677">Repeat</keyword>
<dbReference type="Pfam" id="PF00560">
    <property type="entry name" value="LRR_1"/>
    <property type="match status" value="2"/>
</dbReference>
<dbReference type="InterPro" id="IPR001611">
    <property type="entry name" value="Leu-rich_rpt"/>
</dbReference>
<evidence type="ECO:0000313" key="12">
    <source>
        <dbReference type="Proteomes" id="UP000078200"/>
    </source>
</evidence>
<dbReference type="InterPro" id="IPR032675">
    <property type="entry name" value="LRR_dom_sf"/>
</dbReference>
<proteinExistence type="inferred from homology"/>
<feature type="domain" description="PIF1/LRR1 pleckstrin homology" evidence="10">
    <location>
        <begin position="1"/>
        <end position="119"/>
    </location>
</feature>
<evidence type="ECO:0000256" key="1">
    <source>
        <dbReference type="ARBA" id="ARBA00022614"/>
    </source>
</evidence>
<dbReference type="PANTHER" id="PTHR45752">
    <property type="entry name" value="LEUCINE-RICH REPEAT-CONTAINING"/>
    <property type="match status" value="1"/>
</dbReference>
<dbReference type="InterPro" id="IPR003591">
    <property type="entry name" value="Leu-rich_rpt_typical-subtyp"/>
</dbReference>
<dbReference type="PANTHER" id="PTHR45752:SF196">
    <property type="entry name" value="GH17740P"/>
    <property type="match status" value="1"/>
</dbReference>
<evidence type="ECO:0000256" key="6">
    <source>
        <dbReference type="ARBA" id="ARBA00025612"/>
    </source>
</evidence>
<name>A0A1A9UTK6_GLOAU</name>
<reference evidence="11" key="1">
    <citation type="submission" date="2020-05" db="UniProtKB">
        <authorList>
            <consortium name="EnsemblMetazoa"/>
        </authorList>
    </citation>
    <scope>IDENTIFICATION</scope>
    <source>
        <strain evidence="11">TTRI</strain>
    </source>
</reference>
<evidence type="ECO:0000256" key="7">
    <source>
        <dbReference type="ARBA" id="ARBA00029588"/>
    </source>
</evidence>
<dbReference type="Pfam" id="PF25344">
    <property type="entry name" value="PH_LRR1"/>
    <property type="match status" value="1"/>
</dbReference>
<evidence type="ECO:0000259" key="10">
    <source>
        <dbReference type="Pfam" id="PF25344"/>
    </source>
</evidence>
<keyword evidence="1" id="KW-0433">Leucine-rich repeat</keyword>
<evidence type="ECO:0000256" key="2">
    <source>
        <dbReference type="ARBA" id="ARBA00022737"/>
    </source>
</evidence>
<keyword evidence="3" id="KW-0539">Nucleus</keyword>
<comment type="function">
    <text evidence="6">Acts as a Ras effector and participates in MAPK pathway activation. Probably acts as a regulatory subunit of protein phosphatase that specifically dephosphorylates Raf kinase and stimulate Raf activity at specialized signaling complexes upon Ras activation.</text>
</comment>
<dbReference type="PROSITE" id="PS51450">
    <property type="entry name" value="LRR"/>
    <property type="match status" value="2"/>
</dbReference>
<dbReference type="SUPFAM" id="SSF52058">
    <property type="entry name" value="L domain-like"/>
    <property type="match status" value="1"/>
</dbReference>
<protein>
    <recommendedName>
        <fullName evidence="5">Leucine-rich repeat protein soc-2 homolog</fullName>
    </recommendedName>
    <alternativeName>
        <fullName evidence="9">Protein soc-2 homolog</fullName>
    </alternativeName>
    <alternativeName>
        <fullName evidence="7 8">protein Sur-8 homolog</fullName>
    </alternativeName>
</protein>
<dbReference type="InterPro" id="IPR057437">
    <property type="entry name" value="PIF1/LRR1_PH"/>
</dbReference>
<dbReference type="AlphaFoldDB" id="A0A1A9UTK6"/>
<evidence type="ECO:0000313" key="11">
    <source>
        <dbReference type="EnsemblMetazoa" id="GAUT014881-PA"/>
    </source>
</evidence>
<accession>A0A1A9UTK6</accession>
<dbReference type="SMART" id="SM00369">
    <property type="entry name" value="LRR_TYP"/>
    <property type="match status" value="3"/>
</dbReference>
<sequence length="418" mass="47763">MKILCETQVINRQTQTNKTPRMVKSTLAVGYHCTAKDDSGSSKKFLEIIHFTPQNKLGTRYKIYNNVEKIFTKFLQDGKATISFREPAENLLIKCDPIQLKGFLQTLKLGLEGKGSINLRVNIAATTGIPQKSQPKIKMTITNRGDYPTKGFPRTLKQLTVTGIQLCKVTFEICTLKNLTVLNLSYNNIEKIPLELGRLSLTQLDISNNQLCADKSWLWLNSKTLRESLKELDFSANKLAFFPRPLIKLENLVTLKLNNNLIKRLPFGIRRMHSLRYLNMSSNQLESLPSSFNSIRLELLDVWGNNFQPHREHEMDKRNSAELNTPTPLWLLACRSVCQYKLPYSTNTLPWELTDMLMEAPKCACGRLCYGHRVYEQAALSTFENVKNLVFSRDRLIYADIVLCGCLCMGRKQMLASN</sequence>
<dbReference type="InterPro" id="IPR050715">
    <property type="entry name" value="LRR-SigEffector_domain"/>
</dbReference>
<keyword evidence="12" id="KW-1185">Reference proteome</keyword>
<dbReference type="STRING" id="7395.A0A1A9UTK6"/>
<dbReference type="Proteomes" id="UP000078200">
    <property type="component" value="Unassembled WGS sequence"/>
</dbReference>
<comment type="similarity">
    <text evidence="4">Belongs to the SHOC2 family.</text>
</comment>
<evidence type="ECO:0000256" key="8">
    <source>
        <dbReference type="ARBA" id="ARBA00029998"/>
    </source>
</evidence>